<comment type="caution">
    <text evidence="1">The sequence shown here is derived from an EMBL/GenBank/DDBJ whole genome shotgun (WGS) entry which is preliminary data.</text>
</comment>
<reference evidence="1" key="1">
    <citation type="submission" date="2019-10" db="EMBL/GenBank/DDBJ databases">
        <authorList>
            <consortium name="DOE Joint Genome Institute"/>
            <person name="Kuo A."/>
            <person name="Miyauchi S."/>
            <person name="Kiss E."/>
            <person name="Drula E."/>
            <person name="Kohler A."/>
            <person name="Sanchez-Garcia M."/>
            <person name="Andreopoulos B."/>
            <person name="Barry K.W."/>
            <person name="Bonito G."/>
            <person name="Buee M."/>
            <person name="Carver A."/>
            <person name="Chen C."/>
            <person name="Cichocki N."/>
            <person name="Clum A."/>
            <person name="Culley D."/>
            <person name="Crous P.W."/>
            <person name="Fauchery L."/>
            <person name="Girlanda M."/>
            <person name="Hayes R."/>
            <person name="Keri Z."/>
            <person name="LaButti K."/>
            <person name="Lipzen A."/>
            <person name="Lombard V."/>
            <person name="Magnuson J."/>
            <person name="Maillard F."/>
            <person name="Morin E."/>
            <person name="Murat C."/>
            <person name="Nolan M."/>
            <person name="Ohm R."/>
            <person name="Pangilinan J."/>
            <person name="Pereira M."/>
            <person name="Perotto S."/>
            <person name="Peter M."/>
            <person name="Riley R."/>
            <person name="Sitrit Y."/>
            <person name="Stielow B."/>
            <person name="Szollosi G."/>
            <person name="Zifcakova L."/>
            <person name="Stursova M."/>
            <person name="Spatafora J.W."/>
            <person name="Tedersoo L."/>
            <person name="Vaario L.-M."/>
            <person name="Yamada A."/>
            <person name="Yan M."/>
            <person name="Wang P."/>
            <person name="Xu J."/>
            <person name="Bruns T."/>
            <person name="Baldrian P."/>
            <person name="Vilgalys R."/>
            <person name="Henrissat B."/>
            <person name="Grigoriev I.V."/>
            <person name="Hibbett D."/>
            <person name="Nagy L.G."/>
            <person name="Martin F.M."/>
        </authorList>
    </citation>
    <scope>NUCLEOTIDE SEQUENCE</scope>
    <source>
        <strain evidence="1">BED1</strain>
    </source>
</reference>
<dbReference type="EMBL" id="WHUW01000001">
    <property type="protein sequence ID" value="KAF8451929.1"/>
    <property type="molecule type" value="Genomic_DNA"/>
</dbReference>
<keyword evidence="2" id="KW-1185">Reference proteome</keyword>
<reference evidence="1" key="2">
    <citation type="journal article" date="2020" name="Nat. Commun.">
        <title>Large-scale genome sequencing of mycorrhizal fungi provides insights into the early evolution of symbiotic traits.</title>
        <authorList>
            <person name="Miyauchi S."/>
            <person name="Kiss E."/>
            <person name="Kuo A."/>
            <person name="Drula E."/>
            <person name="Kohler A."/>
            <person name="Sanchez-Garcia M."/>
            <person name="Morin E."/>
            <person name="Andreopoulos B."/>
            <person name="Barry K.W."/>
            <person name="Bonito G."/>
            <person name="Buee M."/>
            <person name="Carver A."/>
            <person name="Chen C."/>
            <person name="Cichocki N."/>
            <person name="Clum A."/>
            <person name="Culley D."/>
            <person name="Crous P.W."/>
            <person name="Fauchery L."/>
            <person name="Girlanda M."/>
            <person name="Hayes R.D."/>
            <person name="Keri Z."/>
            <person name="LaButti K."/>
            <person name="Lipzen A."/>
            <person name="Lombard V."/>
            <person name="Magnuson J."/>
            <person name="Maillard F."/>
            <person name="Murat C."/>
            <person name="Nolan M."/>
            <person name="Ohm R.A."/>
            <person name="Pangilinan J."/>
            <person name="Pereira M.F."/>
            <person name="Perotto S."/>
            <person name="Peter M."/>
            <person name="Pfister S."/>
            <person name="Riley R."/>
            <person name="Sitrit Y."/>
            <person name="Stielow J.B."/>
            <person name="Szollosi G."/>
            <person name="Zifcakova L."/>
            <person name="Stursova M."/>
            <person name="Spatafora J.W."/>
            <person name="Tedersoo L."/>
            <person name="Vaario L.M."/>
            <person name="Yamada A."/>
            <person name="Yan M."/>
            <person name="Wang P."/>
            <person name="Xu J."/>
            <person name="Bruns T."/>
            <person name="Baldrian P."/>
            <person name="Vilgalys R."/>
            <person name="Dunand C."/>
            <person name="Henrissat B."/>
            <person name="Grigoriev I.V."/>
            <person name="Hibbett D."/>
            <person name="Nagy L.G."/>
            <person name="Martin F.M."/>
        </authorList>
    </citation>
    <scope>NUCLEOTIDE SEQUENCE</scope>
    <source>
        <strain evidence="1">BED1</strain>
    </source>
</reference>
<dbReference type="AlphaFoldDB" id="A0AAD4GMP2"/>
<name>A0AAD4GMP2_BOLED</name>
<dbReference type="Proteomes" id="UP001194468">
    <property type="component" value="Unassembled WGS sequence"/>
</dbReference>
<evidence type="ECO:0000313" key="2">
    <source>
        <dbReference type="Proteomes" id="UP001194468"/>
    </source>
</evidence>
<evidence type="ECO:0000313" key="1">
    <source>
        <dbReference type="EMBL" id="KAF8451929.1"/>
    </source>
</evidence>
<gene>
    <name evidence="1" type="ORF">L210DRAFT_3514581</name>
</gene>
<organism evidence="1 2">
    <name type="scientific">Boletus edulis BED1</name>
    <dbReference type="NCBI Taxonomy" id="1328754"/>
    <lineage>
        <taxon>Eukaryota</taxon>
        <taxon>Fungi</taxon>
        <taxon>Dikarya</taxon>
        <taxon>Basidiomycota</taxon>
        <taxon>Agaricomycotina</taxon>
        <taxon>Agaricomycetes</taxon>
        <taxon>Agaricomycetidae</taxon>
        <taxon>Boletales</taxon>
        <taxon>Boletineae</taxon>
        <taxon>Boletaceae</taxon>
        <taxon>Boletoideae</taxon>
        <taxon>Boletus</taxon>
    </lineage>
</organism>
<accession>A0AAD4GMP2</accession>
<protein>
    <submittedName>
        <fullName evidence="1">Uncharacterized protein</fullName>
    </submittedName>
</protein>
<proteinExistence type="predicted"/>
<sequence>MNTGKKLNAANCSTVIVKFRSCSPPTGSCRKPRATSVTRIPIPLALVLVITISSFPSVCIADSEEEGACRGWSPGPGITPSASAQLPPVPNIRPRFWALASGCRICRESRSNLKPSGEESLRHPEVGLRVWYDVLIFSHLHLRHQYPAYPSLGLLQRVAHIGKGEMHKGYRTCDIAFEHFHSSHLGFLLLTKAIIVFMAREHPNAISSLQSAQHL</sequence>